<gene>
    <name evidence="2" type="ORF">P280DRAFT_513341</name>
</gene>
<keyword evidence="3" id="KW-1185">Reference proteome</keyword>
<dbReference type="EMBL" id="MU006777">
    <property type="protein sequence ID" value="KAF2645434.1"/>
    <property type="molecule type" value="Genomic_DNA"/>
</dbReference>
<feature type="region of interest" description="Disordered" evidence="1">
    <location>
        <begin position="43"/>
        <end position="67"/>
    </location>
</feature>
<name>A0A6A6SGS9_9PLEO</name>
<dbReference type="AlphaFoldDB" id="A0A6A6SGS9"/>
<accession>A0A6A6SGS9</accession>
<dbReference type="Proteomes" id="UP000799753">
    <property type="component" value="Unassembled WGS sequence"/>
</dbReference>
<feature type="compositionally biased region" description="Polar residues" evidence="1">
    <location>
        <begin position="44"/>
        <end position="66"/>
    </location>
</feature>
<evidence type="ECO:0000313" key="2">
    <source>
        <dbReference type="EMBL" id="KAF2645434.1"/>
    </source>
</evidence>
<reference evidence="2" key="1">
    <citation type="journal article" date="2020" name="Stud. Mycol.">
        <title>101 Dothideomycetes genomes: a test case for predicting lifestyles and emergence of pathogens.</title>
        <authorList>
            <person name="Haridas S."/>
            <person name="Albert R."/>
            <person name="Binder M."/>
            <person name="Bloem J."/>
            <person name="Labutti K."/>
            <person name="Salamov A."/>
            <person name="Andreopoulos B."/>
            <person name="Baker S."/>
            <person name="Barry K."/>
            <person name="Bills G."/>
            <person name="Bluhm B."/>
            <person name="Cannon C."/>
            <person name="Castanera R."/>
            <person name="Culley D."/>
            <person name="Daum C."/>
            <person name="Ezra D."/>
            <person name="Gonzalez J."/>
            <person name="Henrissat B."/>
            <person name="Kuo A."/>
            <person name="Liang C."/>
            <person name="Lipzen A."/>
            <person name="Lutzoni F."/>
            <person name="Magnuson J."/>
            <person name="Mondo S."/>
            <person name="Nolan M."/>
            <person name="Ohm R."/>
            <person name="Pangilinan J."/>
            <person name="Park H.-J."/>
            <person name="Ramirez L."/>
            <person name="Alfaro M."/>
            <person name="Sun H."/>
            <person name="Tritt A."/>
            <person name="Yoshinaga Y."/>
            <person name="Zwiers L.-H."/>
            <person name="Turgeon B."/>
            <person name="Goodwin S."/>
            <person name="Spatafora J."/>
            <person name="Crous P."/>
            <person name="Grigoriev I."/>
        </authorList>
    </citation>
    <scope>NUCLEOTIDE SEQUENCE</scope>
    <source>
        <strain evidence="2">CBS 473.64</strain>
    </source>
</reference>
<organism evidence="2 3">
    <name type="scientific">Massarina eburnea CBS 473.64</name>
    <dbReference type="NCBI Taxonomy" id="1395130"/>
    <lineage>
        <taxon>Eukaryota</taxon>
        <taxon>Fungi</taxon>
        <taxon>Dikarya</taxon>
        <taxon>Ascomycota</taxon>
        <taxon>Pezizomycotina</taxon>
        <taxon>Dothideomycetes</taxon>
        <taxon>Pleosporomycetidae</taxon>
        <taxon>Pleosporales</taxon>
        <taxon>Massarineae</taxon>
        <taxon>Massarinaceae</taxon>
        <taxon>Massarina</taxon>
    </lineage>
</organism>
<protein>
    <submittedName>
        <fullName evidence="2">Uncharacterized protein</fullName>
    </submittedName>
</protein>
<evidence type="ECO:0000256" key="1">
    <source>
        <dbReference type="SAM" id="MobiDB-lite"/>
    </source>
</evidence>
<feature type="region of interest" description="Disordered" evidence="1">
    <location>
        <begin position="1"/>
        <end position="20"/>
    </location>
</feature>
<sequence length="175" mass="18926">MSNTAGNISSAGNPKPTTAGESQFTTFAAATSQSSWIMTFKPSPMSSLEESKQRSNPTCSPASTKPQDIMRISSLINHDGNDVSKDVTHHDKMLILDARLRKRLAGMVAGFKAIDKRRDLMTNAGNVNSAKKVAIAKNMAIKKVRDRVVGLRARGLITSNRHVTQRNQAKSTTSG</sequence>
<proteinExistence type="predicted"/>
<evidence type="ECO:0000313" key="3">
    <source>
        <dbReference type="Proteomes" id="UP000799753"/>
    </source>
</evidence>